<dbReference type="SMART" id="SM01096">
    <property type="entry name" value="CPSase_L_D3"/>
    <property type="match status" value="1"/>
</dbReference>
<evidence type="ECO:0000256" key="6">
    <source>
        <dbReference type="ARBA" id="ARBA00022737"/>
    </source>
</evidence>
<protein>
    <recommendedName>
        <fullName evidence="13">ATP-grasp domain-containing protein</fullName>
    </recommendedName>
</protein>
<sequence>MAMKKVLLIGAGADSIEHGDELDAAAFQVASVLKEQGWETILIDDNPFSFTLDCPDAIDHACIKSLTVENVVATIKQYHPDAILPTLGGRRAFELIQAVSETGILQADDIELLGVPEATIRQINNPMLLGKTLHNLNVPTKAISKVDNYVDALEMVQRVGYPIIVRSVLPKGAGWRSLVHDQDELKRAVATGLRQSRSGQITVQQSLAGFKEIEIVVLRDGFGTMMQLACVEDIDPIGIHAGDSIAVLPAQTLLDREIQDMRDTAFAITRKLRIVGVNHVQFALDQANGKFYVIKNNPYFDRLTAFAATATGYALQVVCGELYAGKTLRDIHLDHGYYKHAAVTEPVMDHVAVRMPVWPFAELPDADRQLGTRKKSTGTMIGVGRSLTEAMFKAISDFPRIEQDSRLAKQDQLSDDELVQLLIHPHAGRLFMLLAALRRGYTDDELTELTKIDAYYFACLRQMQTIEDALKGHPGDTELLVKAKYCGMSDESIAKIWQWPTTKVVAMRDEHVIHRTFKELEPSAGEFDQHTNVFYSTYEMEDEANPSPSPTAVVVGTGPLRLGNGTSCDYFVANTLRELRDHGYQTVIINDNPSSVTLAPMLARKRYLEPLQSENIRAVLDVEHPEVVLIPASRHELIDQLGPIAKNIQIAEIPEDQRPTSLTVGEPLDSFNALFDGQLIYPLGITADLQSTDDLSYQPTAQRFPARLTPHDFALLEKQGGQAISEQKAPGLYQVVFVHRFDGTFKQLLVQHMPLPEIAFLSKVLKLNLPGITVRMALGRLDGDALNEALVPKGETKMAVYRAVFPFKSLHLVHEKPTINRVLGGQMQFLSDDDFE</sequence>
<dbReference type="HOGENOM" id="CLU_000513_1_1_9"/>
<feature type="domain" description="ATP-grasp" evidence="13">
    <location>
        <begin position="130"/>
        <end position="324"/>
    </location>
</feature>
<dbReference type="InterPro" id="IPR036897">
    <property type="entry name" value="CarbamoylP_synth_lsu_oligo_sf"/>
</dbReference>
<dbReference type="GO" id="GO:0004087">
    <property type="term" value="F:carbamoyl-phosphate synthase (ammonia) activity"/>
    <property type="evidence" value="ECO:0007669"/>
    <property type="project" value="UniProtKB-EC"/>
</dbReference>
<comment type="similarity">
    <text evidence="3">Belongs to the CarB family.</text>
</comment>
<dbReference type="GO" id="GO:0046872">
    <property type="term" value="F:metal ion binding"/>
    <property type="evidence" value="ECO:0007669"/>
    <property type="project" value="UniProtKB-KW"/>
</dbReference>
<proteinExistence type="inferred from homology"/>
<evidence type="ECO:0000256" key="5">
    <source>
        <dbReference type="ARBA" id="ARBA00022723"/>
    </source>
</evidence>
<dbReference type="STRING" id="1130798.LBLM1_06550"/>
<dbReference type="Pfam" id="PF02786">
    <property type="entry name" value="CPSase_L_D2"/>
    <property type="match status" value="1"/>
</dbReference>
<dbReference type="PRINTS" id="PR00098">
    <property type="entry name" value="CPSASE"/>
</dbReference>
<evidence type="ECO:0000259" key="13">
    <source>
        <dbReference type="PROSITE" id="PS50975"/>
    </source>
</evidence>
<dbReference type="InterPro" id="IPR011761">
    <property type="entry name" value="ATP-grasp"/>
</dbReference>
<keyword evidence="6" id="KW-0677">Repeat</keyword>
<comment type="catalytic activity">
    <reaction evidence="11">
        <text>hydrogencarbonate + NH4(+) + 2 ATP = carbamoyl phosphate + 2 ADP + phosphate + 2 H(+)</text>
        <dbReference type="Rhea" id="RHEA:18029"/>
        <dbReference type="ChEBI" id="CHEBI:15378"/>
        <dbReference type="ChEBI" id="CHEBI:17544"/>
        <dbReference type="ChEBI" id="CHEBI:28938"/>
        <dbReference type="ChEBI" id="CHEBI:30616"/>
        <dbReference type="ChEBI" id="CHEBI:43474"/>
        <dbReference type="ChEBI" id="CHEBI:58228"/>
        <dbReference type="ChEBI" id="CHEBI:456216"/>
        <dbReference type="EC" id="6.3.4.16"/>
    </reaction>
</comment>
<keyword evidence="8 12" id="KW-0067">ATP-binding</keyword>
<evidence type="ECO:0000256" key="9">
    <source>
        <dbReference type="ARBA" id="ARBA00022975"/>
    </source>
</evidence>
<dbReference type="InterPro" id="IPR005483">
    <property type="entry name" value="CPSase_dom"/>
</dbReference>
<dbReference type="Gene3D" id="1.10.1030.10">
    <property type="entry name" value="Carbamoyl-phosphate synthetase, large subunit oligomerisation domain"/>
    <property type="match status" value="1"/>
</dbReference>
<evidence type="ECO:0000313" key="14">
    <source>
        <dbReference type="EMBL" id="AJT50702.1"/>
    </source>
</evidence>
<keyword evidence="10" id="KW-0464">Manganese</keyword>
<dbReference type="PANTHER" id="PTHR11405:SF53">
    <property type="entry name" value="CARBAMOYL-PHOSPHATE SYNTHASE [AMMONIA], MITOCHONDRIAL"/>
    <property type="match status" value="1"/>
</dbReference>
<dbReference type="SUPFAM" id="SSF52440">
    <property type="entry name" value="PreATP-grasp domain"/>
    <property type="match status" value="2"/>
</dbReference>
<dbReference type="InterPro" id="IPR013815">
    <property type="entry name" value="ATP_grasp_subdomain_1"/>
</dbReference>
<evidence type="ECO:0000256" key="8">
    <source>
        <dbReference type="ARBA" id="ARBA00022840"/>
    </source>
</evidence>
<evidence type="ECO:0000256" key="11">
    <source>
        <dbReference type="ARBA" id="ARBA00047359"/>
    </source>
</evidence>
<comment type="cofactor">
    <cofactor evidence="1">
        <name>Mn(2+)</name>
        <dbReference type="ChEBI" id="CHEBI:29035"/>
    </cofactor>
</comment>
<evidence type="ECO:0000313" key="15">
    <source>
        <dbReference type="Proteomes" id="UP000003645"/>
    </source>
</evidence>
<evidence type="ECO:0000256" key="10">
    <source>
        <dbReference type="ARBA" id="ARBA00023211"/>
    </source>
</evidence>
<keyword evidence="7 12" id="KW-0547">Nucleotide-binding</keyword>
<dbReference type="PROSITE" id="PS50975">
    <property type="entry name" value="ATP_GRASP"/>
    <property type="match status" value="1"/>
</dbReference>
<dbReference type="InterPro" id="IPR058047">
    <property type="entry name" value="CPSase_preATP-grasp"/>
</dbReference>
<dbReference type="AlphaFoldDB" id="A0A0D4CKM0"/>
<comment type="cofactor">
    <cofactor evidence="2">
        <name>Mg(2+)</name>
        <dbReference type="ChEBI" id="CHEBI:18420"/>
    </cofactor>
</comment>
<dbReference type="GO" id="GO:0005737">
    <property type="term" value="C:cytoplasm"/>
    <property type="evidence" value="ECO:0007669"/>
    <property type="project" value="TreeGrafter"/>
</dbReference>
<dbReference type="InterPro" id="IPR016185">
    <property type="entry name" value="PreATP-grasp_dom_sf"/>
</dbReference>
<dbReference type="InterPro" id="IPR005479">
    <property type="entry name" value="CPAse_ATP-bd"/>
</dbReference>
<dbReference type="GO" id="GO:0004088">
    <property type="term" value="F:carbamoyl-phosphate synthase (glutamine-hydrolyzing) activity"/>
    <property type="evidence" value="ECO:0007669"/>
    <property type="project" value="TreeGrafter"/>
</dbReference>
<keyword evidence="9" id="KW-0665">Pyrimidine biosynthesis</keyword>
<dbReference type="PANTHER" id="PTHR11405">
    <property type="entry name" value="CARBAMOYLTRANSFERASE FAMILY MEMBER"/>
    <property type="match status" value="1"/>
</dbReference>
<evidence type="ECO:0000256" key="7">
    <source>
        <dbReference type="ARBA" id="ARBA00022741"/>
    </source>
</evidence>
<dbReference type="OrthoDB" id="9804197at2"/>
<evidence type="ECO:0000256" key="1">
    <source>
        <dbReference type="ARBA" id="ARBA00001936"/>
    </source>
</evidence>
<dbReference type="FunFam" id="3.40.50.20:FF:000001">
    <property type="entry name" value="Carbamoyl-phosphate synthase large chain"/>
    <property type="match status" value="2"/>
</dbReference>
<dbReference type="GO" id="GO:0006541">
    <property type="term" value="P:glutamine metabolic process"/>
    <property type="evidence" value="ECO:0007669"/>
    <property type="project" value="TreeGrafter"/>
</dbReference>
<dbReference type="Pfam" id="PF25596">
    <property type="entry name" value="CPSase_L_D1"/>
    <property type="match status" value="2"/>
</dbReference>
<dbReference type="KEGG" id="lmu:LBLM1_06550"/>
<dbReference type="InterPro" id="IPR005480">
    <property type="entry name" value="CPSase_lsu_oligo"/>
</dbReference>
<name>A0A0D4CKM0_LIMMU</name>
<evidence type="ECO:0000256" key="12">
    <source>
        <dbReference type="PROSITE-ProRule" id="PRU00409"/>
    </source>
</evidence>
<dbReference type="Pfam" id="PF02787">
    <property type="entry name" value="CPSase_L_D3"/>
    <property type="match status" value="1"/>
</dbReference>
<dbReference type="Gene3D" id="3.30.470.20">
    <property type="entry name" value="ATP-grasp fold, B domain"/>
    <property type="match status" value="1"/>
</dbReference>
<evidence type="ECO:0000256" key="3">
    <source>
        <dbReference type="ARBA" id="ARBA00009799"/>
    </source>
</evidence>
<dbReference type="Gene3D" id="3.40.50.20">
    <property type="match status" value="2"/>
</dbReference>
<evidence type="ECO:0000256" key="2">
    <source>
        <dbReference type="ARBA" id="ARBA00001946"/>
    </source>
</evidence>
<reference evidence="14 15" key="1">
    <citation type="journal article" date="2012" name="J. Bacteriol.">
        <title>Genome sequence of Lactobacillus mucosae LM1, isolated from piglet feces.</title>
        <authorList>
            <person name="Lee J.H."/>
            <person name="Valeriano V.D."/>
            <person name="Shin Y.R."/>
            <person name="Chae J.P."/>
            <person name="Kim G.B."/>
            <person name="Ham J.S."/>
            <person name="Chun J."/>
            <person name="Kang D.K."/>
        </authorList>
    </citation>
    <scope>NUCLEOTIDE SEQUENCE [LARGE SCALE GENOMIC DNA]</scope>
    <source>
        <strain evidence="14 15">LM1</strain>
    </source>
</reference>
<dbReference type="Gene3D" id="3.30.1490.20">
    <property type="entry name" value="ATP-grasp fold, A domain"/>
    <property type="match status" value="1"/>
</dbReference>
<keyword evidence="15" id="KW-1185">Reference proteome</keyword>
<dbReference type="Proteomes" id="UP000003645">
    <property type="component" value="Chromosome"/>
</dbReference>
<keyword evidence="4" id="KW-0436">Ligase</keyword>
<dbReference type="SUPFAM" id="SSF56059">
    <property type="entry name" value="Glutathione synthetase ATP-binding domain-like"/>
    <property type="match status" value="1"/>
</dbReference>
<accession>A0A0D4CKM0</accession>
<dbReference type="SUPFAM" id="SSF48108">
    <property type="entry name" value="Carbamoyl phosphate synthetase, large subunit connection domain"/>
    <property type="match status" value="1"/>
</dbReference>
<dbReference type="EMBL" id="CP011013">
    <property type="protein sequence ID" value="AJT50702.1"/>
    <property type="molecule type" value="Genomic_DNA"/>
</dbReference>
<dbReference type="GO" id="GO:0006221">
    <property type="term" value="P:pyrimidine nucleotide biosynthetic process"/>
    <property type="evidence" value="ECO:0007669"/>
    <property type="project" value="UniProtKB-KW"/>
</dbReference>
<keyword evidence="5" id="KW-0479">Metal-binding</keyword>
<evidence type="ECO:0000256" key="4">
    <source>
        <dbReference type="ARBA" id="ARBA00022598"/>
    </source>
</evidence>
<organism evidence="14 15">
    <name type="scientific">Limosilactobacillus mucosae LM1</name>
    <dbReference type="NCBI Taxonomy" id="1130798"/>
    <lineage>
        <taxon>Bacteria</taxon>
        <taxon>Bacillati</taxon>
        <taxon>Bacillota</taxon>
        <taxon>Bacilli</taxon>
        <taxon>Lactobacillales</taxon>
        <taxon>Lactobacillaceae</taxon>
        <taxon>Limosilactobacillus</taxon>
    </lineage>
</organism>
<dbReference type="GO" id="GO:0005524">
    <property type="term" value="F:ATP binding"/>
    <property type="evidence" value="ECO:0007669"/>
    <property type="project" value="UniProtKB-UniRule"/>
</dbReference>
<gene>
    <name evidence="14" type="ORF">LBLM1_06550</name>
</gene>